<reference evidence="2" key="1">
    <citation type="submission" date="2016-11" db="EMBL/GenBank/DDBJ databases">
        <title>Region harboring genes involved in magnetosome formation of Candidatus Magnetananas rongchenensis.</title>
        <authorList>
            <person name="Wang M."/>
            <person name="Chen Y.-R."/>
            <person name="Zhang W."/>
            <person name="Pan H."/>
            <person name="Xiao T."/>
            <person name="Wu L.-F."/>
        </authorList>
    </citation>
    <scope>NUCLEOTIDE SEQUENCE</scope>
</reference>
<dbReference type="Pfam" id="PF26391">
    <property type="entry name" value="MamI"/>
    <property type="match status" value="1"/>
</dbReference>
<protein>
    <submittedName>
        <fullName evidence="2">Magnetosome protein MamI-1</fullName>
    </submittedName>
</protein>
<keyword evidence="1" id="KW-0812">Transmembrane</keyword>
<feature type="transmembrane region" description="Helical" evidence="1">
    <location>
        <begin position="34"/>
        <end position="53"/>
    </location>
</feature>
<name>A0A3Q8AXQ2_9BACT</name>
<sequence length="111" mass="12210">MRKGHIIGGVLAFSTGLFFSFYYSVYVVEVIKGVVQPVFIVLGFIALAVAVFGKTEFKKINYVVAVVSLILGFYGLYDEYYAVLDFLYGFVPILLIVTGVIGVVHGIKKLS</sequence>
<dbReference type="EMBL" id="KY084568">
    <property type="protein sequence ID" value="ASQ41199.1"/>
    <property type="molecule type" value="Genomic_DNA"/>
</dbReference>
<dbReference type="InterPro" id="IPR058806">
    <property type="entry name" value="MamI"/>
</dbReference>
<keyword evidence="1" id="KW-0472">Membrane</keyword>
<evidence type="ECO:0000256" key="1">
    <source>
        <dbReference type="SAM" id="Phobius"/>
    </source>
</evidence>
<keyword evidence="1" id="KW-1133">Transmembrane helix</keyword>
<accession>A0A3Q8AXQ2</accession>
<gene>
    <name evidence="2" type="primary">mamI-1</name>
</gene>
<feature type="transmembrane region" description="Helical" evidence="1">
    <location>
        <begin position="60"/>
        <end position="77"/>
    </location>
</feature>
<proteinExistence type="predicted"/>
<organism evidence="2">
    <name type="scientific">Candidatus Magnetananas rongchengensis</name>
    <dbReference type="NCBI Taxonomy" id="1463558"/>
    <lineage>
        <taxon>Bacteria</taxon>
        <taxon>Pseudomonadati</taxon>
        <taxon>Thermodesulfobacteriota</taxon>
        <taxon>Desulfobacteria</taxon>
        <taxon>Desulfobacterales</taxon>
        <taxon>Desulfobacteraceae</taxon>
        <taxon>Candidatus Magnetananas</taxon>
    </lineage>
</organism>
<dbReference type="AlphaFoldDB" id="A0A3Q8AXQ2"/>
<evidence type="ECO:0000313" key="2">
    <source>
        <dbReference type="EMBL" id="ASQ41199.1"/>
    </source>
</evidence>
<feature type="transmembrane region" description="Helical" evidence="1">
    <location>
        <begin position="7"/>
        <end position="28"/>
    </location>
</feature>
<feature type="transmembrane region" description="Helical" evidence="1">
    <location>
        <begin position="89"/>
        <end position="107"/>
    </location>
</feature>